<organism evidence="1 2">
    <name type="scientific">Marinobacter nauticus</name>
    <name type="common">Marinobacter hydrocarbonoclasticus</name>
    <name type="synonym">Marinobacter aquaeolei</name>
    <dbReference type="NCBI Taxonomy" id="2743"/>
    <lineage>
        <taxon>Bacteria</taxon>
        <taxon>Pseudomonadati</taxon>
        <taxon>Pseudomonadota</taxon>
        <taxon>Gammaproteobacteria</taxon>
        <taxon>Pseudomonadales</taxon>
        <taxon>Marinobacteraceae</taxon>
        <taxon>Marinobacter</taxon>
    </lineage>
</organism>
<accession>A0A3B8WJ57</accession>
<feature type="non-terminal residue" evidence="1">
    <location>
        <position position="1"/>
    </location>
</feature>
<comment type="caution">
    <text evidence="1">The sequence shown here is derived from an EMBL/GenBank/DDBJ whole genome shotgun (WGS) entry which is preliminary data.</text>
</comment>
<protein>
    <submittedName>
        <fullName evidence="1">ABC transporter permease</fullName>
    </submittedName>
</protein>
<gene>
    <name evidence="1" type="ORF">DCF82_07790</name>
</gene>
<name>A0A3B8WJ57_MARNT</name>
<evidence type="ECO:0000313" key="1">
    <source>
        <dbReference type="EMBL" id="HAC27698.1"/>
    </source>
</evidence>
<proteinExistence type="predicted"/>
<evidence type="ECO:0000313" key="2">
    <source>
        <dbReference type="Proteomes" id="UP000261325"/>
    </source>
</evidence>
<dbReference type="Proteomes" id="UP000261325">
    <property type="component" value="Unassembled WGS sequence"/>
</dbReference>
<sequence length="32" mass="3307">GAALGVLLLVLSSLLVWLGLKLTGQSLRKVMG</sequence>
<reference evidence="1 2" key="1">
    <citation type="journal article" date="2018" name="Nat. Biotechnol.">
        <title>A standardized bacterial taxonomy based on genome phylogeny substantially revises the tree of life.</title>
        <authorList>
            <person name="Parks D.H."/>
            <person name="Chuvochina M."/>
            <person name="Waite D.W."/>
            <person name="Rinke C."/>
            <person name="Skarshewski A."/>
            <person name="Chaumeil P.A."/>
            <person name="Hugenholtz P."/>
        </authorList>
    </citation>
    <scope>NUCLEOTIDE SEQUENCE [LARGE SCALE GENOMIC DNA]</scope>
    <source>
        <strain evidence="1">UBA9049</strain>
    </source>
</reference>
<dbReference type="AlphaFoldDB" id="A0A3B8WJ57"/>
<dbReference type="EMBL" id="DLYI01000097">
    <property type="protein sequence ID" value="HAC27698.1"/>
    <property type="molecule type" value="Genomic_DNA"/>
</dbReference>